<evidence type="ECO:0000256" key="3">
    <source>
        <dbReference type="ARBA" id="ARBA00023125"/>
    </source>
</evidence>
<dbReference type="Pfam" id="PF04082">
    <property type="entry name" value="Fungal_trans"/>
    <property type="match status" value="1"/>
</dbReference>
<dbReference type="PANTHER" id="PTHR47540">
    <property type="entry name" value="THIAMINE REPRESSIBLE GENES REGULATORY PROTEIN THI5"/>
    <property type="match status" value="1"/>
</dbReference>
<dbReference type="Proteomes" id="UP001345691">
    <property type="component" value="Unassembled WGS sequence"/>
</dbReference>
<comment type="caution">
    <text evidence="8">The sequence shown here is derived from an EMBL/GenBank/DDBJ whole genome shotgun (WGS) entry which is preliminary data.</text>
</comment>
<dbReference type="PANTHER" id="PTHR47540:SF6">
    <property type="entry name" value="ZN(II)2CYS6 TRANSCRIPTION FACTOR (EUROFUNG)"/>
    <property type="match status" value="1"/>
</dbReference>
<keyword evidence="5" id="KW-0539">Nucleus</keyword>
<dbReference type="InterPro" id="IPR007219">
    <property type="entry name" value="XnlR_reg_dom"/>
</dbReference>
<evidence type="ECO:0000256" key="2">
    <source>
        <dbReference type="ARBA" id="ARBA00023015"/>
    </source>
</evidence>
<feature type="domain" description="Xylanolytic transcriptional activator regulatory" evidence="7">
    <location>
        <begin position="182"/>
        <end position="255"/>
    </location>
</feature>
<dbReference type="InterPro" id="IPR051711">
    <property type="entry name" value="Stress_Response_Reg"/>
</dbReference>
<gene>
    <name evidence="8" type="ORF">LTR69_001747</name>
</gene>
<keyword evidence="2" id="KW-0805">Transcription regulation</keyword>
<evidence type="ECO:0000256" key="1">
    <source>
        <dbReference type="ARBA" id="ARBA00004123"/>
    </source>
</evidence>
<feature type="compositionally biased region" description="Polar residues" evidence="6">
    <location>
        <begin position="514"/>
        <end position="532"/>
    </location>
</feature>
<evidence type="ECO:0000313" key="8">
    <source>
        <dbReference type="EMBL" id="KAK5067758.1"/>
    </source>
</evidence>
<keyword evidence="3" id="KW-0238">DNA-binding</keyword>
<keyword evidence="4" id="KW-0804">Transcription</keyword>
<accession>A0ABR0JP49</accession>
<protein>
    <recommendedName>
        <fullName evidence="7">Xylanolytic transcriptional activator regulatory domain-containing protein</fullName>
    </recommendedName>
</protein>
<sequence length="634" mass="70350">MERPQLVQSGYLARPVYLGDASGIAFGMKMRESIRGHDRSAPPRTQHRYFQHPTLSRKVGTNFQLPDKQYAFILIRLVKRFLGTSHHLYLETAFLHRLSTFYATQDEDPLWICRLFLLFALGELYTNNSAGVLAEGRSPGTTYFLTAMSLLQDKYETPNVLYVETLFLVSLYSDALNRTNSAYAYIGLALRVSIALGLHRNVNAQQMPAAEKEHRNRVWWTVHYLERLCSSKLGHPVMLRDEDISTALPSWDGLTEAEKMEFPNPTILIAQLNLAKIVGMISRDMYVVSWSPRGPSFLQTVHSIFTRLKGWNDSLPSEAKMTSSNTSSRAICSLHLLFNQCVILATRPVLFLIFQQYAKKFQEESETSSSRGGVPQVATALADDCIHAARTINHILIQMWVDGSIAMFGYTDALILFTSTMVLMISVALKLGDIIGTRDEAETAWRLLREMCDYGNNAAAEFFEQLGLLGQDLGLEAFQPGDRDANVQSNNPSTGQAVYPNIAGATTGAHDINHATSSSSLDGNQQGASGSMPQPGDDQILSASFYLQGDSGNGVEQRQDMGTVIPAMFATSLPKRMDPCLNGMLLPNFPATNSAAGTAEDIWGADVMLNNMPFSINMSELDGWDTQSFPFLWE</sequence>
<evidence type="ECO:0000313" key="9">
    <source>
        <dbReference type="Proteomes" id="UP001345691"/>
    </source>
</evidence>
<comment type="subcellular location">
    <subcellularLocation>
        <location evidence="1">Nucleus</location>
    </subcellularLocation>
</comment>
<dbReference type="EMBL" id="JAVRRF010000002">
    <property type="protein sequence ID" value="KAK5067758.1"/>
    <property type="molecule type" value="Genomic_DNA"/>
</dbReference>
<reference evidence="8 9" key="1">
    <citation type="submission" date="2023-08" db="EMBL/GenBank/DDBJ databases">
        <title>Black Yeasts Isolated from many extreme environments.</title>
        <authorList>
            <person name="Coleine C."/>
            <person name="Stajich J.E."/>
            <person name="Selbmann L."/>
        </authorList>
    </citation>
    <scope>NUCLEOTIDE SEQUENCE [LARGE SCALE GENOMIC DNA]</scope>
    <source>
        <strain evidence="8 9">CCFEE 6328</strain>
    </source>
</reference>
<evidence type="ECO:0000256" key="5">
    <source>
        <dbReference type="ARBA" id="ARBA00023242"/>
    </source>
</evidence>
<keyword evidence="9" id="KW-1185">Reference proteome</keyword>
<name>A0ABR0JP49_9EURO</name>
<evidence type="ECO:0000256" key="6">
    <source>
        <dbReference type="SAM" id="MobiDB-lite"/>
    </source>
</evidence>
<proteinExistence type="predicted"/>
<evidence type="ECO:0000259" key="7">
    <source>
        <dbReference type="SMART" id="SM00906"/>
    </source>
</evidence>
<feature type="region of interest" description="Disordered" evidence="6">
    <location>
        <begin position="509"/>
        <end position="535"/>
    </location>
</feature>
<organism evidence="8 9">
    <name type="scientific">Exophiala sideris</name>
    <dbReference type="NCBI Taxonomy" id="1016849"/>
    <lineage>
        <taxon>Eukaryota</taxon>
        <taxon>Fungi</taxon>
        <taxon>Dikarya</taxon>
        <taxon>Ascomycota</taxon>
        <taxon>Pezizomycotina</taxon>
        <taxon>Eurotiomycetes</taxon>
        <taxon>Chaetothyriomycetidae</taxon>
        <taxon>Chaetothyriales</taxon>
        <taxon>Herpotrichiellaceae</taxon>
        <taxon>Exophiala</taxon>
    </lineage>
</organism>
<dbReference type="SMART" id="SM00906">
    <property type="entry name" value="Fungal_trans"/>
    <property type="match status" value="1"/>
</dbReference>
<evidence type="ECO:0000256" key="4">
    <source>
        <dbReference type="ARBA" id="ARBA00023163"/>
    </source>
</evidence>
<dbReference type="CDD" id="cd12148">
    <property type="entry name" value="fungal_TF_MHR"/>
    <property type="match status" value="1"/>
</dbReference>